<dbReference type="PRINTS" id="PR01490">
    <property type="entry name" value="RTXTOXIND"/>
</dbReference>
<dbReference type="NCBIfam" id="TIGR01843">
    <property type="entry name" value="type_I_hlyD"/>
    <property type="match status" value="1"/>
</dbReference>
<feature type="coiled-coil region" evidence="10">
    <location>
        <begin position="270"/>
        <end position="319"/>
    </location>
</feature>
<dbReference type="InterPro" id="IPR059040">
    <property type="entry name" value="HH_CyaD-like"/>
</dbReference>
<comment type="caution">
    <text evidence="13">The sequence shown here is derived from an EMBL/GenBank/DDBJ whole genome shotgun (WGS) entry which is preliminary data.</text>
</comment>
<dbReference type="PANTHER" id="PTHR30386:SF27">
    <property type="entry name" value="MEMBRANE FUSION PROTEIN (MFP) FAMILY PROTEIN"/>
    <property type="match status" value="1"/>
</dbReference>
<keyword evidence="6 9" id="KW-0812">Transmembrane</keyword>
<gene>
    <name evidence="13" type="ORF">CDN99_14610</name>
</gene>
<dbReference type="InterPro" id="IPR050739">
    <property type="entry name" value="MFP"/>
</dbReference>
<dbReference type="AlphaFoldDB" id="A0A246J8Z6"/>
<keyword evidence="14" id="KW-1185">Reference proteome</keyword>
<organism evidence="13 14">
    <name type="scientific">Roseateles aquatilis</name>
    <dbReference type="NCBI Taxonomy" id="431061"/>
    <lineage>
        <taxon>Bacteria</taxon>
        <taxon>Pseudomonadati</taxon>
        <taxon>Pseudomonadota</taxon>
        <taxon>Betaproteobacteria</taxon>
        <taxon>Burkholderiales</taxon>
        <taxon>Sphaerotilaceae</taxon>
        <taxon>Roseateles</taxon>
    </lineage>
</organism>
<dbReference type="InterPro" id="IPR010129">
    <property type="entry name" value="T1SS_HlyD"/>
</dbReference>
<dbReference type="PROSITE" id="PS00543">
    <property type="entry name" value="HLYD_FAMILY"/>
    <property type="match status" value="1"/>
</dbReference>
<evidence type="ECO:0000256" key="2">
    <source>
        <dbReference type="ARBA" id="ARBA00009477"/>
    </source>
</evidence>
<keyword evidence="5 9" id="KW-0997">Cell inner membrane</keyword>
<dbReference type="PANTHER" id="PTHR30386">
    <property type="entry name" value="MEMBRANE FUSION SUBUNIT OF EMRAB-TOLC MULTIDRUG EFFLUX PUMP"/>
    <property type="match status" value="1"/>
</dbReference>
<evidence type="ECO:0000256" key="9">
    <source>
        <dbReference type="RuleBase" id="RU365093"/>
    </source>
</evidence>
<keyword evidence="3 9" id="KW-0813">Transport</keyword>
<keyword evidence="7 9" id="KW-1133">Transmembrane helix</keyword>
<feature type="domain" description="AprE-like beta-barrel" evidence="12">
    <location>
        <begin position="362"/>
        <end position="450"/>
    </location>
</feature>
<dbReference type="InterPro" id="IPR006144">
    <property type="entry name" value="Secretion_HlyD_CS"/>
</dbReference>
<keyword evidence="10" id="KW-0175">Coiled coil</keyword>
<comment type="similarity">
    <text evidence="2 9">Belongs to the membrane fusion protein (MFP) (TC 8.A.1) family.</text>
</comment>
<dbReference type="Gene3D" id="2.40.30.170">
    <property type="match status" value="1"/>
</dbReference>
<dbReference type="InterPro" id="IPR058982">
    <property type="entry name" value="Beta-barrel_AprE"/>
</dbReference>
<comment type="subcellular location">
    <subcellularLocation>
        <location evidence="1 9">Cell inner membrane</location>
        <topology evidence="1 9">Single-pass membrane protein</topology>
    </subcellularLocation>
</comment>
<name>A0A246J8Z6_9BURK</name>
<evidence type="ECO:0000256" key="3">
    <source>
        <dbReference type="ARBA" id="ARBA00022448"/>
    </source>
</evidence>
<dbReference type="OrthoDB" id="9775513at2"/>
<proteinExistence type="inferred from homology"/>
<dbReference type="Pfam" id="PF25988">
    <property type="entry name" value="HH_CyaD"/>
    <property type="match status" value="1"/>
</dbReference>
<evidence type="ECO:0000259" key="11">
    <source>
        <dbReference type="Pfam" id="PF25988"/>
    </source>
</evidence>
<keyword evidence="4 9" id="KW-1003">Cell membrane</keyword>
<evidence type="ECO:0000313" key="14">
    <source>
        <dbReference type="Proteomes" id="UP000197468"/>
    </source>
</evidence>
<evidence type="ECO:0000256" key="6">
    <source>
        <dbReference type="ARBA" id="ARBA00022692"/>
    </source>
</evidence>
<dbReference type="GO" id="GO:0009306">
    <property type="term" value="P:protein secretion"/>
    <property type="evidence" value="ECO:0007669"/>
    <property type="project" value="InterPro"/>
</dbReference>
<dbReference type="SUPFAM" id="SSF111369">
    <property type="entry name" value="HlyD-like secretion proteins"/>
    <property type="match status" value="1"/>
</dbReference>
<evidence type="ECO:0000256" key="7">
    <source>
        <dbReference type="ARBA" id="ARBA00022989"/>
    </source>
</evidence>
<feature type="domain" description="CyaD-like alpha-helical hairpin" evidence="11">
    <location>
        <begin position="128"/>
        <end position="322"/>
    </location>
</feature>
<sequence>MTERLAVPAELLRRYRAIFVAAWAARRELAGPARLADESAFLPAALAIQDTPMHPSPRRTAAVLIALAVIALAWTVFGRVDIVAIAPGRLIVSERVKLVQPLERSVVRAILVRDGDHVSPGQLLVALDPTGASADLAGLDEQRLAVDGERMLARALTDALEGGRPPAFEAPSSWPPLRRDATARRLQAEWQDLQARLGRIDAEAARRRAERATIQATALRLGTALRLSQRREDDLRALAGAGFASTHAWEDRRRERLDLDGELGTQHARLREAEAALDESRRARDAALAEARRRWREALAQAEPRLAQLEAERRKATRREQLTRLTAPVAGTVQQLAAHTPGGIVTEAQTLMVIVPDDAPVTAEVMLDNKDIGFVRVGDTAAVKLDTFPFTRHGTLPATVTRISADAVDDEQRGPLFAATLTLADRAIDIDGTRVPLRPGMALSAEVRTGSRRVIEFLLSPIERTSNESLRER</sequence>
<feature type="transmembrane region" description="Helical" evidence="9">
    <location>
        <begin position="60"/>
        <end position="77"/>
    </location>
</feature>
<reference evidence="13 14" key="1">
    <citation type="journal article" date="2008" name="Int. J. Syst. Evol. Microbiol.">
        <title>Description of Roseateles aquatilis sp. nov. and Roseateles terrae sp. nov., in the class Betaproteobacteria, and emended description of the genus Roseateles.</title>
        <authorList>
            <person name="Gomila M."/>
            <person name="Bowien B."/>
            <person name="Falsen E."/>
            <person name="Moore E.R."/>
            <person name="Lalucat J."/>
        </authorList>
    </citation>
    <scope>NUCLEOTIDE SEQUENCE [LARGE SCALE GENOMIC DNA]</scope>
    <source>
        <strain evidence="13 14">CCUG 48205</strain>
    </source>
</reference>
<dbReference type="Proteomes" id="UP000197468">
    <property type="component" value="Unassembled WGS sequence"/>
</dbReference>
<evidence type="ECO:0000256" key="8">
    <source>
        <dbReference type="ARBA" id="ARBA00023136"/>
    </source>
</evidence>
<accession>A0A246J8Z6</accession>
<keyword evidence="8 9" id="KW-0472">Membrane</keyword>
<evidence type="ECO:0000256" key="1">
    <source>
        <dbReference type="ARBA" id="ARBA00004377"/>
    </source>
</evidence>
<evidence type="ECO:0000256" key="10">
    <source>
        <dbReference type="SAM" id="Coils"/>
    </source>
</evidence>
<protein>
    <recommendedName>
        <fullName evidence="9">Membrane fusion protein (MFP) family protein</fullName>
    </recommendedName>
</protein>
<dbReference type="Pfam" id="PF26002">
    <property type="entry name" value="Beta-barrel_AprE"/>
    <property type="match status" value="1"/>
</dbReference>
<evidence type="ECO:0000256" key="5">
    <source>
        <dbReference type="ARBA" id="ARBA00022519"/>
    </source>
</evidence>
<evidence type="ECO:0000259" key="12">
    <source>
        <dbReference type="Pfam" id="PF26002"/>
    </source>
</evidence>
<dbReference type="GO" id="GO:0005886">
    <property type="term" value="C:plasma membrane"/>
    <property type="evidence" value="ECO:0007669"/>
    <property type="project" value="UniProtKB-SubCell"/>
</dbReference>
<evidence type="ECO:0000313" key="13">
    <source>
        <dbReference type="EMBL" id="OWQ88959.1"/>
    </source>
</evidence>
<evidence type="ECO:0000256" key="4">
    <source>
        <dbReference type="ARBA" id="ARBA00022475"/>
    </source>
</evidence>
<dbReference type="EMBL" id="NIOF01000006">
    <property type="protein sequence ID" value="OWQ88959.1"/>
    <property type="molecule type" value="Genomic_DNA"/>
</dbReference>